<keyword evidence="5" id="KW-1185">Reference proteome</keyword>
<feature type="domain" description="IgGFc-binding protein N-terminal" evidence="3">
    <location>
        <begin position="193"/>
        <end position="506"/>
    </location>
</feature>
<dbReference type="PANTHER" id="PTHR46534">
    <property type="entry name" value="IGGFC_BINDING DOMAIN-CONTAINING PROTEIN"/>
    <property type="match status" value="1"/>
</dbReference>
<accession>A0A8W8N606</accession>
<organism evidence="4 5">
    <name type="scientific">Magallana gigas</name>
    <name type="common">Pacific oyster</name>
    <name type="synonym">Crassostrea gigas</name>
    <dbReference type="NCBI Taxonomy" id="29159"/>
    <lineage>
        <taxon>Eukaryota</taxon>
        <taxon>Metazoa</taxon>
        <taxon>Spiralia</taxon>
        <taxon>Lophotrochozoa</taxon>
        <taxon>Mollusca</taxon>
        <taxon>Bivalvia</taxon>
        <taxon>Autobranchia</taxon>
        <taxon>Pteriomorphia</taxon>
        <taxon>Ostreida</taxon>
        <taxon>Ostreoidea</taxon>
        <taxon>Ostreidae</taxon>
        <taxon>Magallana</taxon>
    </lineage>
</organism>
<feature type="signal peptide" evidence="2">
    <location>
        <begin position="1"/>
        <end position="21"/>
    </location>
</feature>
<evidence type="ECO:0000259" key="3">
    <source>
        <dbReference type="Pfam" id="PF17517"/>
    </source>
</evidence>
<dbReference type="OrthoDB" id="6120627at2759"/>
<feature type="coiled-coil region" evidence="1">
    <location>
        <begin position="37"/>
        <end position="89"/>
    </location>
</feature>
<dbReference type="Pfam" id="PF17517">
    <property type="entry name" value="IgGFc_binding"/>
    <property type="match status" value="1"/>
</dbReference>
<dbReference type="EnsemblMetazoa" id="G4498.1">
    <property type="protein sequence ID" value="G4498.1:cds"/>
    <property type="gene ID" value="G4498"/>
</dbReference>
<feature type="chain" id="PRO_5042432062" description="IgGFc-binding protein N-terminal domain-containing protein" evidence="2">
    <location>
        <begin position="22"/>
        <end position="524"/>
    </location>
</feature>
<reference evidence="4" key="1">
    <citation type="submission" date="2022-08" db="UniProtKB">
        <authorList>
            <consortium name="EnsemblMetazoa"/>
        </authorList>
    </citation>
    <scope>IDENTIFICATION</scope>
    <source>
        <strain evidence="4">05x7-T-G4-1.051#20</strain>
    </source>
</reference>
<keyword evidence="1" id="KW-0175">Coiled coil</keyword>
<proteinExistence type="predicted"/>
<evidence type="ECO:0000256" key="1">
    <source>
        <dbReference type="SAM" id="Coils"/>
    </source>
</evidence>
<dbReference type="Proteomes" id="UP000005408">
    <property type="component" value="Unassembled WGS sequence"/>
</dbReference>
<dbReference type="EnsemblMetazoa" id="G4498.2">
    <property type="protein sequence ID" value="G4498.2:cds"/>
    <property type="gene ID" value="G4498"/>
</dbReference>
<dbReference type="OMA" id="YMALENQ"/>
<evidence type="ECO:0000313" key="5">
    <source>
        <dbReference type="Proteomes" id="UP000005408"/>
    </source>
</evidence>
<sequence>MSRYLFLSWYVTLCSFGVLRSQSLFDEYDFRCEERRDQKIAAKLQLYEDKIKALENQIKSIDLKNQQDAEKINDRIFKLEETFQNFTNKNGSSTKPAQLMGREFYMVFPPLFFDGGDSYCVLYIVSITTGTCTVALPLLTKRYNLDLKPGQNTLFLLASYMALENQMEGKGVHIDCSTNVNVYAAKHDKFTTTAFLVLPIHSRFHYKYRYIPSIEPKSVAPQYYHLYNSTLSIVSSGDNNVVTVNLNLTEGDSITIDNQTYWYNESIRLLMNKYESVVISHGMDLTGSSVSSIDPIFLATGNNCGRLHDDNACSGMYSVIPLDDSNDSKNYEKEHLYVAPFFYPFLRGYRIRIMSKSLDYRLQYTVGSENKTEVLFVQSNFVDIDVESNDPVFIRASRFVSVMVITPGKNNTDGVGTAFMLHVPEQQSLLSEYHFVVPDLNTTSYITIVCRNVSQLRLDNGFINGESRTTYGVNSEPYEVVALPIPPGYHTATNIQGETFSLYVYGKQKPNLGYGFVAGFKIQE</sequence>
<dbReference type="InterPro" id="IPR035234">
    <property type="entry name" value="IgGFc-bd_N"/>
</dbReference>
<protein>
    <recommendedName>
        <fullName evidence="3">IgGFc-binding protein N-terminal domain-containing protein</fullName>
    </recommendedName>
</protein>
<evidence type="ECO:0000256" key="2">
    <source>
        <dbReference type="SAM" id="SignalP"/>
    </source>
</evidence>
<dbReference type="AlphaFoldDB" id="A0A8W8N606"/>
<evidence type="ECO:0000313" key="4">
    <source>
        <dbReference type="EnsemblMetazoa" id="G4498.2:cds"/>
    </source>
</evidence>
<name>A0A8W8N606_MAGGI</name>
<dbReference type="PANTHER" id="PTHR46534:SF1">
    <property type="entry name" value="IGGFC-BINDING PROTEIN N-TERMINAL DOMAIN-CONTAINING PROTEIN"/>
    <property type="match status" value="1"/>
</dbReference>
<keyword evidence="2" id="KW-0732">Signal</keyword>